<reference evidence="3" key="5">
    <citation type="submission" date="2018-04" db="UniProtKB">
        <authorList>
            <consortium name="EnsemblFungi"/>
        </authorList>
    </citation>
    <scope>IDENTIFICATION</scope>
    <source>
        <strain evidence="3">R3-111a-1</strain>
    </source>
</reference>
<reference evidence="2" key="2">
    <citation type="submission" date="2010-07" db="EMBL/GenBank/DDBJ databases">
        <authorList>
            <consortium name="The Broad Institute Genome Sequencing Platform"/>
            <consortium name="Broad Institute Genome Sequencing Center for Infectious Disease"/>
            <person name="Ma L.-J."/>
            <person name="Dead R."/>
            <person name="Young S."/>
            <person name="Zeng Q."/>
            <person name="Koehrsen M."/>
            <person name="Alvarado L."/>
            <person name="Berlin A."/>
            <person name="Chapman S.B."/>
            <person name="Chen Z."/>
            <person name="Freedman E."/>
            <person name="Gellesch M."/>
            <person name="Goldberg J."/>
            <person name="Griggs A."/>
            <person name="Gujja S."/>
            <person name="Heilman E.R."/>
            <person name="Heiman D."/>
            <person name="Hepburn T."/>
            <person name="Howarth C."/>
            <person name="Jen D."/>
            <person name="Larson L."/>
            <person name="Mehta T."/>
            <person name="Neiman D."/>
            <person name="Pearson M."/>
            <person name="Roberts A."/>
            <person name="Saif S."/>
            <person name="Shea T."/>
            <person name="Shenoy N."/>
            <person name="Sisk P."/>
            <person name="Stolte C."/>
            <person name="Sykes S."/>
            <person name="Walk T."/>
            <person name="White J."/>
            <person name="Yandava C."/>
            <person name="Haas B."/>
            <person name="Nusbaum C."/>
            <person name="Birren B."/>
        </authorList>
    </citation>
    <scope>NUCLEOTIDE SEQUENCE</scope>
    <source>
        <strain evidence="2">R3-111a-1</strain>
    </source>
</reference>
<feature type="compositionally biased region" description="Low complexity" evidence="1">
    <location>
        <begin position="129"/>
        <end position="148"/>
    </location>
</feature>
<dbReference type="Proteomes" id="UP000006039">
    <property type="component" value="Unassembled WGS sequence"/>
</dbReference>
<dbReference type="EnsemblFungi" id="EJT76528">
    <property type="protein sequence ID" value="EJT76528"/>
    <property type="gene ID" value="GGTG_06447"/>
</dbReference>
<reference evidence="4" key="1">
    <citation type="submission" date="2010-07" db="EMBL/GenBank/DDBJ databases">
        <title>The genome sequence of Gaeumannomyces graminis var. tritici strain R3-111a-1.</title>
        <authorList>
            <consortium name="The Broad Institute Genome Sequencing Platform"/>
            <person name="Ma L.-J."/>
            <person name="Dead R."/>
            <person name="Young S."/>
            <person name="Zeng Q."/>
            <person name="Koehrsen M."/>
            <person name="Alvarado L."/>
            <person name="Berlin A."/>
            <person name="Chapman S.B."/>
            <person name="Chen Z."/>
            <person name="Freedman E."/>
            <person name="Gellesch M."/>
            <person name="Goldberg J."/>
            <person name="Griggs A."/>
            <person name="Gujja S."/>
            <person name="Heilman E.R."/>
            <person name="Heiman D."/>
            <person name="Hepburn T."/>
            <person name="Howarth C."/>
            <person name="Jen D."/>
            <person name="Larson L."/>
            <person name="Mehta T."/>
            <person name="Neiman D."/>
            <person name="Pearson M."/>
            <person name="Roberts A."/>
            <person name="Saif S."/>
            <person name="Shea T."/>
            <person name="Shenoy N."/>
            <person name="Sisk P."/>
            <person name="Stolte C."/>
            <person name="Sykes S."/>
            <person name="Walk T."/>
            <person name="White J."/>
            <person name="Yandava C."/>
            <person name="Haas B."/>
            <person name="Nusbaum C."/>
            <person name="Birren B."/>
        </authorList>
    </citation>
    <scope>NUCLEOTIDE SEQUENCE [LARGE SCALE GENOMIC DNA]</scope>
    <source>
        <strain evidence="4">R3-111a-1</strain>
    </source>
</reference>
<feature type="compositionally biased region" description="Low complexity" evidence="1">
    <location>
        <begin position="198"/>
        <end position="222"/>
    </location>
</feature>
<feature type="region of interest" description="Disordered" evidence="1">
    <location>
        <begin position="127"/>
        <end position="181"/>
    </location>
</feature>
<dbReference type="AlphaFoldDB" id="J3NYU5"/>
<proteinExistence type="predicted"/>
<gene>
    <name evidence="3" type="primary">20346905</name>
    <name evidence="2" type="ORF">GGTG_06447</name>
</gene>
<name>J3NYU5_GAET3</name>
<protein>
    <submittedName>
        <fullName evidence="2 3">Uncharacterized protein</fullName>
    </submittedName>
</protein>
<evidence type="ECO:0000256" key="1">
    <source>
        <dbReference type="SAM" id="MobiDB-lite"/>
    </source>
</evidence>
<dbReference type="HOGENOM" id="CLU_1138056_0_0_1"/>
<organism evidence="2">
    <name type="scientific">Gaeumannomyces tritici (strain R3-111a-1)</name>
    <name type="common">Wheat and barley take-all root rot fungus</name>
    <name type="synonym">Gaeumannomyces graminis var. tritici</name>
    <dbReference type="NCBI Taxonomy" id="644352"/>
    <lineage>
        <taxon>Eukaryota</taxon>
        <taxon>Fungi</taxon>
        <taxon>Dikarya</taxon>
        <taxon>Ascomycota</taxon>
        <taxon>Pezizomycotina</taxon>
        <taxon>Sordariomycetes</taxon>
        <taxon>Sordariomycetidae</taxon>
        <taxon>Magnaporthales</taxon>
        <taxon>Magnaporthaceae</taxon>
        <taxon>Gaeumannomyces</taxon>
    </lineage>
</organism>
<accession>J3NYU5</accession>
<feature type="region of interest" description="Disordered" evidence="1">
    <location>
        <begin position="48"/>
        <end position="71"/>
    </location>
</feature>
<dbReference type="EMBL" id="GL385397">
    <property type="protein sequence ID" value="EJT76528.1"/>
    <property type="molecule type" value="Genomic_DNA"/>
</dbReference>
<dbReference type="VEuPathDB" id="FungiDB:GGTG_06447"/>
<dbReference type="RefSeq" id="XP_009222528.1">
    <property type="nucleotide sequence ID" value="XM_009224264.1"/>
</dbReference>
<keyword evidence="4" id="KW-1185">Reference proteome</keyword>
<feature type="compositionally biased region" description="Acidic residues" evidence="1">
    <location>
        <begin position="167"/>
        <end position="178"/>
    </location>
</feature>
<sequence>MLPPKSPPAKSTCSSIYSWYWATSAAPMPISPDRRLSKQSLARWDGIRDLWPADPSSPGRRGADPPKTSRERLYIWEQPGENALASISHHSDPYHRHCEPQQHPLGKATPIVLEAPPAFDETCSLPELTYAGSSTGPGSPSSFYTSSPEPDEEAVSVIATDSGGDFDGGDYDDSDNDPQDLIRHIVAMAAADLRAKASGRSSGSRSSGNSNSSSATTPTTTTDQEASGPFKLRWDAPVFTPMVR</sequence>
<feature type="compositionally biased region" description="Basic and acidic residues" evidence="1">
    <location>
        <begin position="61"/>
        <end position="71"/>
    </location>
</feature>
<evidence type="ECO:0000313" key="2">
    <source>
        <dbReference type="EMBL" id="EJT76528.1"/>
    </source>
</evidence>
<dbReference type="eggNOG" id="ENOG502R6YQ">
    <property type="taxonomic scope" value="Eukaryota"/>
</dbReference>
<feature type="region of interest" description="Disordered" evidence="1">
    <location>
        <begin position="193"/>
        <end position="244"/>
    </location>
</feature>
<reference evidence="3" key="4">
    <citation type="journal article" date="2015" name="G3 (Bethesda)">
        <title>Genome sequences of three phytopathogenic species of the Magnaporthaceae family of fungi.</title>
        <authorList>
            <person name="Okagaki L.H."/>
            <person name="Nunes C.C."/>
            <person name="Sailsbery J."/>
            <person name="Clay B."/>
            <person name="Brown D."/>
            <person name="John T."/>
            <person name="Oh Y."/>
            <person name="Young N."/>
            <person name="Fitzgerald M."/>
            <person name="Haas B.J."/>
            <person name="Zeng Q."/>
            <person name="Young S."/>
            <person name="Adiconis X."/>
            <person name="Fan L."/>
            <person name="Levin J.Z."/>
            <person name="Mitchell T.K."/>
            <person name="Okubara P.A."/>
            <person name="Farman M.L."/>
            <person name="Kohn L.M."/>
            <person name="Birren B."/>
            <person name="Ma L.-J."/>
            <person name="Dean R.A."/>
        </authorList>
    </citation>
    <scope>NUCLEOTIDE SEQUENCE</scope>
    <source>
        <strain evidence="3">R3-111a-1</strain>
    </source>
</reference>
<dbReference type="GeneID" id="20346905"/>
<evidence type="ECO:0000313" key="3">
    <source>
        <dbReference type="EnsemblFungi" id="EJT76528"/>
    </source>
</evidence>
<evidence type="ECO:0000313" key="4">
    <source>
        <dbReference type="Proteomes" id="UP000006039"/>
    </source>
</evidence>
<reference evidence="2" key="3">
    <citation type="submission" date="2010-09" db="EMBL/GenBank/DDBJ databases">
        <title>Annotation of Gaeumannomyces graminis var. tritici R3-111a-1.</title>
        <authorList>
            <consortium name="The Broad Institute Genome Sequencing Platform"/>
            <person name="Ma L.-J."/>
            <person name="Dead R."/>
            <person name="Young S.K."/>
            <person name="Zeng Q."/>
            <person name="Gargeya S."/>
            <person name="Fitzgerald M."/>
            <person name="Haas B."/>
            <person name="Abouelleil A."/>
            <person name="Alvarado L."/>
            <person name="Arachchi H.M."/>
            <person name="Berlin A."/>
            <person name="Brown A."/>
            <person name="Chapman S.B."/>
            <person name="Chen Z."/>
            <person name="Dunbar C."/>
            <person name="Freedman E."/>
            <person name="Gearin G."/>
            <person name="Gellesch M."/>
            <person name="Goldberg J."/>
            <person name="Griggs A."/>
            <person name="Gujja S."/>
            <person name="Heiman D."/>
            <person name="Howarth C."/>
            <person name="Larson L."/>
            <person name="Lui A."/>
            <person name="MacDonald P.J.P."/>
            <person name="Mehta T."/>
            <person name="Montmayeur A."/>
            <person name="Murphy C."/>
            <person name="Neiman D."/>
            <person name="Pearson M."/>
            <person name="Priest M."/>
            <person name="Roberts A."/>
            <person name="Saif S."/>
            <person name="Shea T."/>
            <person name="Shenoy N."/>
            <person name="Sisk P."/>
            <person name="Stolte C."/>
            <person name="Sykes S."/>
            <person name="Yandava C."/>
            <person name="Wortman J."/>
            <person name="Nusbaum C."/>
            <person name="Birren B."/>
        </authorList>
    </citation>
    <scope>NUCLEOTIDE SEQUENCE</scope>
    <source>
        <strain evidence="2">R3-111a-1</strain>
    </source>
</reference>